<protein>
    <submittedName>
        <fullName evidence="2">Uncharacterized protein</fullName>
    </submittedName>
</protein>
<keyword evidence="1" id="KW-0732">Signal</keyword>
<feature type="chain" id="PRO_5021371073" evidence="1">
    <location>
        <begin position="31"/>
        <end position="219"/>
    </location>
</feature>
<evidence type="ECO:0000313" key="2">
    <source>
        <dbReference type="EMBL" id="TEB36720.1"/>
    </source>
</evidence>
<keyword evidence="3" id="KW-1185">Reference proteome</keyword>
<organism evidence="2 3">
    <name type="scientific">Coprinellus micaceus</name>
    <name type="common">Glistening ink-cap mushroom</name>
    <name type="synonym">Coprinus micaceus</name>
    <dbReference type="NCBI Taxonomy" id="71717"/>
    <lineage>
        <taxon>Eukaryota</taxon>
        <taxon>Fungi</taxon>
        <taxon>Dikarya</taxon>
        <taxon>Basidiomycota</taxon>
        <taxon>Agaricomycotina</taxon>
        <taxon>Agaricomycetes</taxon>
        <taxon>Agaricomycetidae</taxon>
        <taxon>Agaricales</taxon>
        <taxon>Agaricineae</taxon>
        <taxon>Psathyrellaceae</taxon>
        <taxon>Coprinellus</taxon>
    </lineage>
</organism>
<dbReference type="AlphaFoldDB" id="A0A4Y7TRB2"/>
<name>A0A4Y7TRB2_COPMI</name>
<reference evidence="2 3" key="1">
    <citation type="journal article" date="2019" name="Nat. Ecol. Evol.">
        <title>Megaphylogeny resolves global patterns of mushroom evolution.</title>
        <authorList>
            <person name="Varga T."/>
            <person name="Krizsan K."/>
            <person name="Foldi C."/>
            <person name="Dima B."/>
            <person name="Sanchez-Garcia M."/>
            <person name="Sanchez-Ramirez S."/>
            <person name="Szollosi G.J."/>
            <person name="Szarkandi J.G."/>
            <person name="Papp V."/>
            <person name="Albert L."/>
            <person name="Andreopoulos W."/>
            <person name="Angelini C."/>
            <person name="Antonin V."/>
            <person name="Barry K.W."/>
            <person name="Bougher N.L."/>
            <person name="Buchanan P."/>
            <person name="Buyck B."/>
            <person name="Bense V."/>
            <person name="Catcheside P."/>
            <person name="Chovatia M."/>
            <person name="Cooper J."/>
            <person name="Damon W."/>
            <person name="Desjardin D."/>
            <person name="Finy P."/>
            <person name="Geml J."/>
            <person name="Haridas S."/>
            <person name="Hughes K."/>
            <person name="Justo A."/>
            <person name="Karasinski D."/>
            <person name="Kautmanova I."/>
            <person name="Kiss B."/>
            <person name="Kocsube S."/>
            <person name="Kotiranta H."/>
            <person name="LaButti K.M."/>
            <person name="Lechner B.E."/>
            <person name="Liimatainen K."/>
            <person name="Lipzen A."/>
            <person name="Lukacs Z."/>
            <person name="Mihaltcheva S."/>
            <person name="Morgado L.N."/>
            <person name="Niskanen T."/>
            <person name="Noordeloos M.E."/>
            <person name="Ohm R.A."/>
            <person name="Ortiz-Santana B."/>
            <person name="Ovrebo C."/>
            <person name="Racz N."/>
            <person name="Riley R."/>
            <person name="Savchenko A."/>
            <person name="Shiryaev A."/>
            <person name="Soop K."/>
            <person name="Spirin V."/>
            <person name="Szebenyi C."/>
            <person name="Tomsovsky M."/>
            <person name="Tulloss R.E."/>
            <person name="Uehling J."/>
            <person name="Grigoriev I.V."/>
            <person name="Vagvolgyi C."/>
            <person name="Papp T."/>
            <person name="Martin F.M."/>
            <person name="Miettinen O."/>
            <person name="Hibbett D.S."/>
            <person name="Nagy L.G."/>
        </authorList>
    </citation>
    <scope>NUCLEOTIDE SEQUENCE [LARGE SCALE GENOMIC DNA]</scope>
    <source>
        <strain evidence="2 3">FP101781</strain>
    </source>
</reference>
<accession>A0A4Y7TRB2</accession>
<evidence type="ECO:0000256" key="1">
    <source>
        <dbReference type="SAM" id="SignalP"/>
    </source>
</evidence>
<feature type="signal peptide" evidence="1">
    <location>
        <begin position="1"/>
        <end position="30"/>
    </location>
</feature>
<proteinExistence type="predicted"/>
<dbReference type="OrthoDB" id="3222453at2759"/>
<dbReference type="Proteomes" id="UP000298030">
    <property type="component" value="Unassembled WGS sequence"/>
</dbReference>
<sequence>MEKGAYRPSISNASLKTALFWLLLPQLTLRKSGTRWHYTTGSSRTVDCCRSMRIRGAGIGPGESLYIVTGCIKSESWALAAYKGPMVPPNDTLRLVQVNEDMEADGTWYAWTERGTSEARSSEPSEHGLKNQSLFLRGFKLTFSPRFYASLRGDGDSAPSPLDRRIFGTVLVHRTRMVEVRMTMASTVPLNPAAMGSEKAVAEVRMPPDGCPIGATANP</sequence>
<gene>
    <name evidence="2" type="ORF">FA13DRAFT_1080271</name>
</gene>
<dbReference type="EMBL" id="QPFP01000005">
    <property type="protein sequence ID" value="TEB36720.1"/>
    <property type="molecule type" value="Genomic_DNA"/>
</dbReference>
<evidence type="ECO:0000313" key="3">
    <source>
        <dbReference type="Proteomes" id="UP000298030"/>
    </source>
</evidence>
<comment type="caution">
    <text evidence="2">The sequence shown here is derived from an EMBL/GenBank/DDBJ whole genome shotgun (WGS) entry which is preliminary data.</text>
</comment>